<dbReference type="Gene3D" id="3.30.70.1820">
    <property type="entry name" value="L1 transposable element, RRM domain"/>
    <property type="match status" value="1"/>
</dbReference>
<evidence type="ECO:0000313" key="2">
    <source>
        <dbReference type="EMBL" id="WAR24762.1"/>
    </source>
</evidence>
<organism evidence="2 3">
    <name type="scientific">Mya arenaria</name>
    <name type="common">Soft-shell clam</name>
    <dbReference type="NCBI Taxonomy" id="6604"/>
    <lineage>
        <taxon>Eukaryota</taxon>
        <taxon>Metazoa</taxon>
        <taxon>Spiralia</taxon>
        <taxon>Lophotrochozoa</taxon>
        <taxon>Mollusca</taxon>
        <taxon>Bivalvia</taxon>
        <taxon>Autobranchia</taxon>
        <taxon>Heteroconchia</taxon>
        <taxon>Euheterodonta</taxon>
        <taxon>Imparidentia</taxon>
        <taxon>Neoheterodontei</taxon>
        <taxon>Myida</taxon>
        <taxon>Myoidea</taxon>
        <taxon>Myidae</taxon>
        <taxon>Mya</taxon>
    </lineage>
</organism>
<dbReference type="Proteomes" id="UP001164746">
    <property type="component" value="Chromosome 13"/>
</dbReference>
<proteinExistence type="predicted"/>
<protein>
    <recommendedName>
        <fullName evidence="4">Transposase</fullName>
    </recommendedName>
</protein>
<accession>A0ABY7FUM6</accession>
<evidence type="ECO:0000256" key="1">
    <source>
        <dbReference type="SAM" id="MobiDB-lite"/>
    </source>
</evidence>
<sequence>MKNNIIFGGIEEGPNEKQGDTEVKVRDFLKDRLKIAQELAASMKIERAHRIGAPSRDGSNTRTRNIVCKFTDFKDREAVRKQDFLLKGSRQFISEQFPPEIMDIRRKLVPKLKEAKKDGKRAWLVYDTLYVP</sequence>
<reference evidence="2" key="1">
    <citation type="submission" date="2022-11" db="EMBL/GenBank/DDBJ databases">
        <title>Centuries of genome instability and evolution in soft-shell clam transmissible cancer (bioRxiv).</title>
        <authorList>
            <person name="Hart S.F.M."/>
            <person name="Yonemitsu M.A."/>
            <person name="Giersch R.M."/>
            <person name="Beal B.F."/>
            <person name="Arriagada G."/>
            <person name="Davis B.W."/>
            <person name="Ostrander E.A."/>
            <person name="Goff S.P."/>
            <person name="Metzger M.J."/>
        </authorList>
    </citation>
    <scope>NUCLEOTIDE SEQUENCE</scope>
    <source>
        <strain evidence="2">MELC-2E11</strain>
        <tissue evidence="2">Siphon/mantle</tissue>
    </source>
</reference>
<evidence type="ECO:0008006" key="4">
    <source>
        <dbReference type="Google" id="ProtNLM"/>
    </source>
</evidence>
<keyword evidence="3" id="KW-1185">Reference proteome</keyword>
<name>A0ABY7FUM6_MYAAR</name>
<evidence type="ECO:0000313" key="3">
    <source>
        <dbReference type="Proteomes" id="UP001164746"/>
    </source>
</evidence>
<feature type="region of interest" description="Disordered" evidence="1">
    <location>
        <begin position="1"/>
        <end position="21"/>
    </location>
</feature>
<dbReference type="EMBL" id="CP111024">
    <property type="protein sequence ID" value="WAR24762.1"/>
    <property type="molecule type" value="Genomic_DNA"/>
</dbReference>
<gene>
    <name evidence="2" type="ORF">MAR_038431</name>
</gene>